<dbReference type="EMBL" id="CANHGI010000002">
    <property type="protein sequence ID" value="CAI5442273.1"/>
    <property type="molecule type" value="Genomic_DNA"/>
</dbReference>
<comment type="caution">
    <text evidence="1">The sequence shown here is derived from an EMBL/GenBank/DDBJ whole genome shotgun (WGS) entry which is preliminary data.</text>
</comment>
<organism evidence="1 2">
    <name type="scientific">Caenorhabditis angaria</name>
    <dbReference type="NCBI Taxonomy" id="860376"/>
    <lineage>
        <taxon>Eukaryota</taxon>
        <taxon>Metazoa</taxon>
        <taxon>Ecdysozoa</taxon>
        <taxon>Nematoda</taxon>
        <taxon>Chromadorea</taxon>
        <taxon>Rhabditida</taxon>
        <taxon>Rhabditina</taxon>
        <taxon>Rhabditomorpha</taxon>
        <taxon>Rhabditoidea</taxon>
        <taxon>Rhabditidae</taxon>
        <taxon>Peloderinae</taxon>
        <taxon>Caenorhabditis</taxon>
    </lineage>
</organism>
<name>A0A9P1ICV7_9PELO</name>
<gene>
    <name evidence="1" type="ORF">CAMP_LOCUS4910</name>
</gene>
<accession>A0A9P1ICV7</accession>
<proteinExistence type="predicted"/>
<evidence type="ECO:0000313" key="1">
    <source>
        <dbReference type="EMBL" id="CAI5442273.1"/>
    </source>
</evidence>
<reference evidence="1" key="1">
    <citation type="submission" date="2022-11" db="EMBL/GenBank/DDBJ databases">
        <authorList>
            <person name="Kikuchi T."/>
        </authorList>
    </citation>
    <scope>NUCLEOTIDE SEQUENCE</scope>
    <source>
        <strain evidence="1">PS1010</strain>
    </source>
</reference>
<evidence type="ECO:0000313" key="2">
    <source>
        <dbReference type="Proteomes" id="UP001152747"/>
    </source>
</evidence>
<protein>
    <submittedName>
        <fullName evidence="1">Uncharacterized protein</fullName>
    </submittedName>
</protein>
<dbReference type="Proteomes" id="UP001152747">
    <property type="component" value="Unassembled WGS sequence"/>
</dbReference>
<keyword evidence="2" id="KW-1185">Reference proteome</keyword>
<dbReference type="AlphaFoldDB" id="A0A9P1ICV7"/>
<sequence length="97" mass="11262">MDKSQRGLGIQLAIFAPDSIGIPRSPCNLSKIVNHKMYSIYEHEMRLWRLHTVLHLSSLAQNDKKQKFSSKIAEVNTQFSLECQRNLLMFIFYSFGD</sequence>